<dbReference type="Proteomes" id="UP000276133">
    <property type="component" value="Unassembled WGS sequence"/>
</dbReference>
<accession>A0A3M7SZW3</accession>
<protein>
    <submittedName>
        <fullName evidence="1">Uncharacterized protein</fullName>
    </submittedName>
</protein>
<reference evidence="1 2" key="1">
    <citation type="journal article" date="2018" name="Sci. Rep.">
        <title>Genomic signatures of local adaptation to the degree of environmental predictability in rotifers.</title>
        <authorList>
            <person name="Franch-Gras L."/>
            <person name="Hahn C."/>
            <person name="Garcia-Roger E.M."/>
            <person name="Carmona M.J."/>
            <person name="Serra M."/>
            <person name="Gomez A."/>
        </authorList>
    </citation>
    <scope>NUCLEOTIDE SEQUENCE [LARGE SCALE GENOMIC DNA]</scope>
    <source>
        <strain evidence="1">HYR1</strain>
    </source>
</reference>
<evidence type="ECO:0000313" key="2">
    <source>
        <dbReference type="Proteomes" id="UP000276133"/>
    </source>
</evidence>
<gene>
    <name evidence="1" type="ORF">BpHYR1_054689</name>
</gene>
<name>A0A3M7SZW3_BRAPC</name>
<dbReference type="AlphaFoldDB" id="A0A3M7SZW3"/>
<comment type="caution">
    <text evidence="1">The sequence shown here is derived from an EMBL/GenBank/DDBJ whole genome shotgun (WGS) entry which is preliminary data.</text>
</comment>
<organism evidence="1 2">
    <name type="scientific">Brachionus plicatilis</name>
    <name type="common">Marine rotifer</name>
    <name type="synonym">Brachionus muelleri</name>
    <dbReference type="NCBI Taxonomy" id="10195"/>
    <lineage>
        <taxon>Eukaryota</taxon>
        <taxon>Metazoa</taxon>
        <taxon>Spiralia</taxon>
        <taxon>Gnathifera</taxon>
        <taxon>Rotifera</taxon>
        <taxon>Eurotatoria</taxon>
        <taxon>Monogononta</taxon>
        <taxon>Pseudotrocha</taxon>
        <taxon>Ploima</taxon>
        <taxon>Brachionidae</taxon>
        <taxon>Brachionus</taxon>
    </lineage>
</organism>
<dbReference type="EMBL" id="REGN01000534">
    <property type="protein sequence ID" value="RNA41179.1"/>
    <property type="molecule type" value="Genomic_DNA"/>
</dbReference>
<sequence>MELVCRTDSVMKRVYGTGESIELSILFQKKKKYCIKVQHTLLYLFYLKLVLVSVQADSKRAKVRPPKLERFHRPPV</sequence>
<keyword evidence="2" id="KW-1185">Reference proteome</keyword>
<proteinExistence type="predicted"/>
<evidence type="ECO:0000313" key="1">
    <source>
        <dbReference type="EMBL" id="RNA41179.1"/>
    </source>
</evidence>